<dbReference type="EMBL" id="CAJVCH010005640">
    <property type="protein sequence ID" value="CAG7658672.1"/>
    <property type="molecule type" value="Genomic_DNA"/>
</dbReference>
<proteinExistence type="predicted"/>
<evidence type="ECO:0000313" key="2">
    <source>
        <dbReference type="Proteomes" id="UP000708208"/>
    </source>
</evidence>
<organism evidence="1 2">
    <name type="scientific">Allacma fusca</name>
    <dbReference type="NCBI Taxonomy" id="39272"/>
    <lineage>
        <taxon>Eukaryota</taxon>
        <taxon>Metazoa</taxon>
        <taxon>Ecdysozoa</taxon>
        <taxon>Arthropoda</taxon>
        <taxon>Hexapoda</taxon>
        <taxon>Collembola</taxon>
        <taxon>Symphypleona</taxon>
        <taxon>Sminthuridae</taxon>
        <taxon>Allacma</taxon>
    </lineage>
</organism>
<dbReference type="Proteomes" id="UP000708208">
    <property type="component" value="Unassembled WGS sequence"/>
</dbReference>
<accession>A0A8J2IYU6</accession>
<keyword evidence="2" id="KW-1185">Reference proteome</keyword>
<comment type="caution">
    <text evidence="1">The sequence shown here is derived from an EMBL/GenBank/DDBJ whole genome shotgun (WGS) entry which is preliminary data.</text>
</comment>
<dbReference type="AlphaFoldDB" id="A0A8J2IYU6"/>
<name>A0A8J2IYU6_9HEXA</name>
<protein>
    <submittedName>
        <fullName evidence="1">Uncharacterized protein</fullName>
    </submittedName>
</protein>
<evidence type="ECO:0000313" key="1">
    <source>
        <dbReference type="EMBL" id="CAG7658672.1"/>
    </source>
</evidence>
<feature type="non-terminal residue" evidence="1">
    <location>
        <position position="1"/>
    </location>
</feature>
<sequence>NAAKAAIRMESSHFPSFHPWQATKSDVIAVASDFQKVKVGVHIFHQDGSKQSHYLGRRCCVVNIRLIQRYLSESRPFA</sequence>
<gene>
    <name evidence="1" type="ORF">AFUS01_LOCUS1023</name>
</gene>
<reference evidence="1" key="1">
    <citation type="submission" date="2021-06" db="EMBL/GenBank/DDBJ databases">
        <authorList>
            <person name="Hodson N. C."/>
            <person name="Mongue J. A."/>
            <person name="Jaron S. K."/>
        </authorList>
    </citation>
    <scope>NUCLEOTIDE SEQUENCE</scope>
</reference>